<evidence type="ECO:0000256" key="2">
    <source>
        <dbReference type="ARBA" id="ARBA00022475"/>
    </source>
</evidence>
<keyword evidence="5 6" id="KW-0472">Membrane</keyword>
<sequence length="137" mass="15508">MVELLEDYLFTIVFVSMFINLGLSLFGLFYKPHYTKKLIMLGILGDTLNVFAVFVGYRAWPSPSTPSRPPILLTYPFENTSVLVEFTSRAVDPLPQALVLTAVVIGLAVMVFLIFLGDNLYKHYGTLDMREIKRLRG</sequence>
<dbReference type="Pfam" id="PF00420">
    <property type="entry name" value="Oxidored_q2"/>
    <property type="match status" value="1"/>
</dbReference>
<keyword evidence="2" id="KW-1003">Cell membrane</keyword>
<dbReference type="InterPro" id="IPR039428">
    <property type="entry name" value="NUOK/Mnh_C1-like"/>
</dbReference>
<dbReference type="PANTHER" id="PTHR34583:SF2">
    <property type="entry name" value="ANTIPORTER SUBUNIT MNHC2-RELATED"/>
    <property type="match status" value="1"/>
</dbReference>
<dbReference type="GO" id="GO:0005886">
    <property type="term" value="C:plasma membrane"/>
    <property type="evidence" value="ECO:0007669"/>
    <property type="project" value="UniProtKB-SubCell"/>
</dbReference>
<keyword evidence="4 6" id="KW-1133">Transmembrane helix</keyword>
<dbReference type="PANTHER" id="PTHR34583">
    <property type="entry name" value="ANTIPORTER SUBUNIT MNHC2-RELATED"/>
    <property type="match status" value="1"/>
</dbReference>
<evidence type="ECO:0000256" key="1">
    <source>
        <dbReference type="ARBA" id="ARBA00004651"/>
    </source>
</evidence>
<organism evidence="7">
    <name type="scientific">Thermogladius calderae</name>
    <dbReference type="NCBI Taxonomy" id="1200300"/>
    <lineage>
        <taxon>Archaea</taxon>
        <taxon>Thermoproteota</taxon>
        <taxon>Thermoprotei</taxon>
        <taxon>Desulfurococcales</taxon>
        <taxon>Desulfurococcaceae</taxon>
        <taxon>Thermogladius</taxon>
    </lineage>
</organism>
<evidence type="ECO:0000313" key="7">
    <source>
        <dbReference type="EMBL" id="HHP68220.1"/>
    </source>
</evidence>
<evidence type="ECO:0000256" key="5">
    <source>
        <dbReference type="ARBA" id="ARBA00023136"/>
    </source>
</evidence>
<proteinExistence type="predicted"/>
<name>A0A7J3XZX2_9CREN</name>
<dbReference type="EMBL" id="DRYK01000066">
    <property type="protein sequence ID" value="HHP68220.1"/>
    <property type="molecule type" value="Genomic_DNA"/>
</dbReference>
<feature type="transmembrane region" description="Helical" evidence="6">
    <location>
        <begin position="38"/>
        <end position="60"/>
    </location>
</feature>
<keyword evidence="3 6" id="KW-0812">Transmembrane</keyword>
<dbReference type="AlphaFoldDB" id="A0A7J3XZX2"/>
<protein>
    <submittedName>
        <fullName evidence="7">Na+/H+ antiporter subunit C</fullName>
    </submittedName>
</protein>
<reference evidence="7" key="1">
    <citation type="journal article" date="2020" name="mSystems">
        <title>Genome- and Community-Level Interaction Insights into Carbon Utilization and Element Cycling Functions of Hydrothermarchaeota in Hydrothermal Sediment.</title>
        <authorList>
            <person name="Zhou Z."/>
            <person name="Liu Y."/>
            <person name="Xu W."/>
            <person name="Pan J."/>
            <person name="Luo Z.H."/>
            <person name="Li M."/>
        </authorList>
    </citation>
    <scope>NUCLEOTIDE SEQUENCE [LARGE SCALE GENOMIC DNA]</scope>
    <source>
        <strain evidence="7">SpSt-110</strain>
    </source>
</reference>
<comment type="caution">
    <text evidence="7">The sequence shown here is derived from an EMBL/GenBank/DDBJ whole genome shotgun (WGS) entry which is preliminary data.</text>
</comment>
<feature type="transmembrane region" description="Helical" evidence="6">
    <location>
        <begin position="12"/>
        <end position="31"/>
    </location>
</feature>
<dbReference type="Gene3D" id="1.10.287.3510">
    <property type="match status" value="1"/>
</dbReference>
<evidence type="ECO:0000256" key="4">
    <source>
        <dbReference type="ARBA" id="ARBA00022989"/>
    </source>
</evidence>
<comment type="subcellular location">
    <subcellularLocation>
        <location evidence="1">Cell membrane</location>
        <topology evidence="1">Multi-pass membrane protein</topology>
    </subcellularLocation>
</comment>
<evidence type="ECO:0000256" key="6">
    <source>
        <dbReference type="SAM" id="Phobius"/>
    </source>
</evidence>
<accession>A0A7J3XZX2</accession>
<gene>
    <name evidence="7" type="ORF">ENM60_05500</name>
</gene>
<dbReference type="InterPro" id="IPR050601">
    <property type="entry name" value="CPA3_antiporter_subunitC"/>
</dbReference>
<evidence type="ECO:0000256" key="3">
    <source>
        <dbReference type="ARBA" id="ARBA00022692"/>
    </source>
</evidence>
<feature type="transmembrane region" description="Helical" evidence="6">
    <location>
        <begin position="97"/>
        <end position="121"/>
    </location>
</feature>